<accession>A0ABM4BEP4</accession>
<proteinExistence type="inferred from homology"/>
<dbReference type="PANTHER" id="PTHR11552">
    <property type="entry name" value="GLUCOSE-METHANOL-CHOLINE GMC OXIDOREDUCTASE"/>
    <property type="match status" value="1"/>
</dbReference>
<dbReference type="InterPro" id="IPR012132">
    <property type="entry name" value="GMC_OxRdtase"/>
</dbReference>
<evidence type="ECO:0000256" key="5">
    <source>
        <dbReference type="ARBA" id="ARBA00023002"/>
    </source>
</evidence>
<keyword evidence="10" id="KW-1185">Reference proteome</keyword>
<keyword evidence="5" id="KW-0560">Oxidoreductase</keyword>
<dbReference type="InterPro" id="IPR011533">
    <property type="entry name" value="BetA"/>
</dbReference>
<dbReference type="PROSITE" id="PS00624">
    <property type="entry name" value="GMC_OXRED_2"/>
    <property type="match status" value="1"/>
</dbReference>
<feature type="domain" description="Glucose-methanol-choline oxidoreductase N-terminal" evidence="9">
    <location>
        <begin position="279"/>
        <end position="293"/>
    </location>
</feature>
<dbReference type="SUPFAM" id="SSF54373">
    <property type="entry name" value="FAD-linked reductases, C-terminal domain"/>
    <property type="match status" value="1"/>
</dbReference>
<comment type="pathway">
    <text evidence="7">Amine and polyamine biosynthesis; betaine biosynthesis via choline pathway; betaine aldehyde from choline (cytochrome c reductase route): step 1/1.</text>
</comment>
<dbReference type="RefSeq" id="XP_065647440.1">
    <property type="nucleotide sequence ID" value="XM_065791368.1"/>
</dbReference>
<dbReference type="NCBIfam" id="NF002550">
    <property type="entry name" value="PRK02106.1"/>
    <property type="match status" value="1"/>
</dbReference>
<dbReference type="InterPro" id="IPR000172">
    <property type="entry name" value="GMC_OxRdtase_N"/>
</dbReference>
<dbReference type="Gene3D" id="3.50.50.60">
    <property type="entry name" value="FAD/NAD(P)-binding domain"/>
    <property type="match status" value="1"/>
</dbReference>
<dbReference type="InterPro" id="IPR036188">
    <property type="entry name" value="FAD/NAD-bd_sf"/>
</dbReference>
<evidence type="ECO:0000256" key="2">
    <source>
        <dbReference type="ARBA" id="ARBA00010790"/>
    </source>
</evidence>
<dbReference type="NCBIfam" id="TIGR01810">
    <property type="entry name" value="betA"/>
    <property type="match status" value="1"/>
</dbReference>
<reference evidence="10" key="1">
    <citation type="submission" date="2025-05" db="UniProtKB">
        <authorList>
            <consortium name="RefSeq"/>
        </authorList>
    </citation>
    <scope>NUCLEOTIDE SEQUENCE [LARGE SCALE GENOMIC DNA]</scope>
</reference>
<dbReference type="InterPro" id="IPR007867">
    <property type="entry name" value="GMC_OxRtase_C"/>
</dbReference>
<comment type="similarity">
    <text evidence="2 6">Belongs to the GMC oxidoreductase family.</text>
</comment>
<evidence type="ECO:0000256" key="4">
    <source>
        <dbReference type="ARBA" id="ARBA00022827"/>
    </source>
</evidence>
<name>A0ABM4BEP4_HYDVU</name>
<evidence type="ECO:0000256" key="3">
    <source>
        <dbReference type="ARBA" id="ARBA00022630"/>
    </source>
</evidence>
<dbReference type="Gene3D" id="3.30.560.10">
    <property type="entry name" value="Glucose Oxidase, domain 3"/>
    <property type="match status" value="1"/>
</dbReference>
<evidence type="ECO:0000313" key="11">
    <source>
        <dbReference type="RefSeq" id="XP_065647440.1"/>
    </source>
</evidence>
<reference evidence="11" key="2">
    <citation type="submission" date="2025-08" db="UniProtKB">
        <authorList>
            <consortium name="RefSeq"/>
        </authorList>
    </citation>
    <scope>IDENTIFICATION</scope>
</reference>
<dbReference type="GeneID" id="100215517"/>
<dbReference type="EC" id="1.1.99.1" evidence="7"/>
<comment type="cofactor">
    <cofactor evidence="1">
        <name>FAD</name>
        <dbReference type="ChEBI" id="CHEBI:57692"/>
    </cofactor>
</comment>
<dbReference type="Proteomes" id="UP001652625">
    <property type="component" value="Chromosome 02"/>
</dbReference>
<dbReference type="Pfam" id="PF05199">
    <property type="entry name" value="GMC_oxred_C"/>
    <property type="match status" value="1"/>
</dbReference>
<gene>
    <name evidence="11" type="primary">LOC100215517</name>
</gene>
<keyword evidence="3 6" id="KW-0285">Flavoprotein</keyword>
<evidence type="ECO:0000256" key="6">
    <source>
        <dbReference type="RuleBase" id="RU003968"/>
    </source>
</evidence>
<evidence type="ECO:0000259" key="8">
    <source>
        <dbReference type="PROSITE" id="PS00623"/>
    </source>
</evidence>
<dbReference type="PANTHER" id="PTHR11552:SF147">
    <property type="entry name" value="CHOLINE DEHYDROGENASE, MITOCHONDRIAL"/>
    <property type="match status" value="1"/>
</dbReference>
<dbReference type="SUPFAM" id="SSF51905">
    <property type="entry name" value="FAD/NAD(P)-binding domain"/>
    <property type="match status" value="1"/>
</dbReference>
<evidence type="ECO:0000256" key="7">
    <source>
        <dbReference type="RuleBase" id="RU003969"/>
    </source>
</evidence>
<feature type="domain" description="Glucose-methanol-choline oxidoreductase N-terminal" evidence="8">
    <location>
        <begin position="107"/>
        <end position="130"/>
    </location>
</feature>
<comment type="catalytic activity">
    <reaction evidence="7">
        <text>choline + A = betaine aldehyde + AH2</text>
        <dbReference type="Rhea" id="RHEA:17433"/>
        <dbReference type="ChEBI" id="CHEBI:13193"/>
        <dbReference type="ChEBI" id="CHEBI:15354"/>
        <dbReference type="ChEBI" id="CHEBI:15710"/>
        <dbReference type="ChEBI" id="CHEBI:17499"/>
        <dbReference type="EC" id="1.1.99.1"/>
    </reaction>
</comment>
<evidence type="ECO:0000256" key="1">
    <source>
        <dbReference type="ARBA" id="ARBA00001974"/>
    </source>
</evidence>
<evidence type="ECO:0000313" key="10">
    <source>
        <dbReference type="Proteomes" id="UP001652625"/>
    </source>
</evidence>
<dbReference type="Pfam" id="PF00732">
    <property type="entry name" value="GMC_oxred_N"/>
    <property type="match status" value="1"/>
</dbReference>
<keyword evidence="4 6" id="KW-0274">FAD</keyword>
<dbReference type="PROSITE" id="PS00623">
    <property type="entry name" value="GMC_OXRED_1"/>
    <property type="match status" value="1"/>
</dbReference>
<protein>
    <recommendedName>
        <fullName evidence="7">Choline dehydrogenase</fullName>
        <ecNumber evidence="7">1.1.99.1</ecNumber>
    </recommendedName>
</protein>
<sequence length="575" mass="64796">MLRINRHLPRSLALKSIFRHFLTWSTSHDYVIVGAGSAGCVLANRLSENPDNRVLSLEAGPQDSWWNWKIHMPGAIQYNLQNDKYNWYYNTVPQSHMNNRIMYWPRGRVWGGSSALNGMVYVRGHPQDFDRWEKEGAKGWSYKDCLPYFKKAQNHSFGEDQYRGGNGPLHVTRGSMENPLQQAFLEAGQQAGYPYTEDVNGYKQEGMGQYDRTIYKGKRWSTSQAYLHPALKRKNLDAQHGAFTTKILFEGTKAIGVEYVQNSKIRKAKANKEVILSGGAVNTPQLMMLSGIGEKGELARHGIQCVAHVPGVGKNLQDHLELYVQHRCLQPITLYKHKQLWRMPFDGAIWLLSKKGICSTTSIDVGAFIRSREGIPHPDIQLILLPFLVSDHGRKEEKGHGYQVHVGTLRATSCGYIALKSADPKEHPLVNPNYLATQEDIVDMRECVKLTREILSQDALKPFRGEELQPGIKVKTDAEIDKFVREKAETNYHPCCSCKMGHENDPMAVVDNETRVFGIENLRIVDASIMPSNVSGNLNASVIMMAEKAADVILGKKPLPQITVPVYETPTTGQR</sequence>
<evidence type="ECO:0000259" key="9">
    <source>
        <dbReference type="PROSITE" id="PS00624"/>
    </source>
</evidence>
<organism evidence="10 11">
    <name type="scientific">Hydra vulgaris</name>
    <name type="common">Hydra</name>
    <name type="synonym">Hydra attenuata</name>
    <dbReference type="NCBI Taxonomy" id="6087"/>
    <lineage>
        <taxon>Eukaryota</taxon>
        <taxon>Metazoa</taxon>
        <taxon>Cnidaria</taxon>
        <taxon>Hydrozoa</taxon>
        <taxon>Hydroidolina</taxon>
        <taxon>Anthoathecata</taxon>
        <taxon>Aplanulata</taxon>
        <taxon>Hydridae</taxon>
        <taxon>Hydra</taxon>
    </lineage>
</organism>
<dbReference type="PIRSF" id="PIRSF000137">
    <property type="entry name" value="Alcohol_oxidase"/>
    <property type="match status" value="1"/>
</dbReference>